<feature type="compositionally biased region" description="Basic and acidic residues" evidence="1">
    <location>
        <begin position="1"/>
        <end position="31"/>
    </location>
</feature>
<protein>
    <submittedName>
        <fullName evidence="3">Uncharacterized protein</fullName>
    </submittedName>
</protein>
<reference evidence="3 4" key="1">
    <citation type="submission" date="2019-06" db="EMBL/GenBank/DDBJ databases">
        <title>Draft genome of Streptomyces sedi sp. JCM16909.</title>
        <authorList>
            <person name="Klykleung N."/>
            <person name="Tanasupawat S."/>
            <person name="Kudo T."/>
            <person name="Yuki M."/>
            <person name="Ohkuma M."/>
        </authorList>
    </citation>
    <scope>NUCLEOTIDE SEQUENCE [LARGE SCALE GENOMIC DNA]</scope>
    <source>
        <strain evidence="3 4">JCM 16909</strain>
    </source>
</reference>
<dbReference type="Proteomes" id="UP000311713">
    <property type="component" value="Unassembled WGS sequence"/>
</dbReference>
<evidence type="ECO:0000256" key="1">
    <source>
        <dbReference type="SAM" id="MobiDB-lite"/>
    </source>
</evidence>
<sequence length="119" mass="13118">MRVPRQPDYHRLAEPVDRRADEPADGGRGEVPDTWAGWLGWADEDDWDEWNARDPLDRPRWPRWVALAVAAVVLLTAALGWTARKSAPPPDSPAVPPVATEVDDAPKGPSRGVEIPLSL</sequence>
<feature type="transmembrane region" description="Helical" evidence="2">
    <location>
        <begin position="64"/>
        <end position="83"/>
    </location>
</feature>
<dbReference type="EMBL" id="VDGT01000024">
    <property type="protein sequence ID" value="TNM26209.1"/>
    <property type="molecule type" value="Genomic_DNA"/>
</dbReference>
<name>A0A5C4UTE4_9ACTN</name>
<accession>A0A5C4UTE4</accession>
<keyword evidence="2" id="KW-1133">Transmembrane helix</keyword>
<organism evidence="3 4">
    <name type="scientific">Streptomyces sedi</name>
    <dbReference type="NCBI Taxonomy" id="555059"/>
    <lineage>
        <taxon>Bacteria</taxon>
        <taxon>Bacillati</taxon>
        <taxon>Actinomycetota</taxon>
        <taxon>Actinomycetes</taxon>
        <taxon>Kitasatosporales</taxon>
        <taxon>Streptomycetaceae</taxon>
        <taxon>Streptomyces</taxon>
    </lineage>
</organism>
<feature type="region of interest" description="Disordered" evidence="1">
    <location>
        <begin position="1"/>
        <end position="36"/>
    </location>
</feature>
<evidence type="ECO:0000256" key="2">
    <source>
        <dbReference type="SAM" id="Phobius"/>
    </source>
</evidence>
<proteinExistence type="predicted"/>
<dbReference type="OrthoDB" id="9894084at2"/>
<comment type="caution">
    <text evidence="3">The sequence shown here is derived from an EMBL/GenBank/DDBJ whole genome shotgun (WGS) entry which is preliminary data.</text>
</comment>
<evidence type="ECO:0000313" key="4">
    <source>
        <dbReference type="Proteomes" id="UP000311713"/>
    </source>
</evidence>
<evidence type="ECO:0000313" key="3">
    <source>
        <dbReference type="EMBL" id="TNM26209.1"/>
    </source>
</evidence>
<dbReference type="RefSeq" id="WP_139649092.1">
    <property type="nucleotide sequence ID" value="NZ_BAAAZS010000080.1"/>
</dbReference>
<dbReference type="AlphaFoldDB" id="A0A5C4UTE4"/>
<gene>
    <name evidence="3" type="ORF">FH715_24775</name>
</gene>
<keyword evidence="4" id="KW-1185">Reference proteome</keyword>
<feature type="compositionally biased region" description="Pro residues" evidence="1">
    <location>
        <begin position="87"/>
        <end position="96"/>
    </location>
</feature>
<keyword evidence="2" id="KW-0812">Transmembrane</keyword>
<keyword evidence="2" id="KW-0472">Membrane</keyword>
<feature type="region of interest" description="Disordered" evidence="1">
    <location>
        <begin position="83"/>
        <end position="119"/>
    </location>
</feature>